<keyword evidence="8" id="KW-1185">Reference proteome</keyword>
<dbReference type="SUPFAM" id="SSF51011">
    <property type="entry name" value="Glycosyl hydrolase domain"/>
    <property type="match status" value="1"/>
</dbReference>
<dbReference type="GO" id="GO:0004553">
    <property type="term" value="F:hydrolase activity, hydrolyzing O-glycosyl compounds"/>
    <property type="evidence" value="ECO:0007669"/>
    <property type="project" value="InterPro"/>
</dbReference>
<protein>
    <submittedName>
        <fullName evidence="7">Xylan 1,4-beta-xylosidase</fullName>
    </submittedName>
</protein>
<feature type="active site" description="Proton donor" evidence="4">
    <location>
        <position position="169"/>
    </location>
</feature>
<evidence type="ECO:0000313" key="8">
    <source>
        <dbReference type="Proteomes" id="UP000193144"/>
    </source>
</evidence>
<dbReference type="Proteomes" id="UP000193144">
    <property type="component" value="Unassembled WGS sequence"/>
</dbReference>
<feature type="domain" description="Glycosyl hydrolases family 39 N-terminal catalytic" evidence="6">
    <location>
        <begin position="95"/>
        <end position="495"/>
    </location>
</feature>
<dbReference type="PANTHER" id="PTHR12631">
    <property type="entry name" value="ALPHA-L-IDURONIDASE"/>
    <property type="match status" value="1"/>
</dbReference>
<dbReference type="InterPro" id="IPR051923">
    <property type="entry name" value="Glycosyl_Hydrolase_39"/>
</dbReference>
<reference evidence="7 8" key="1">
    <citation type="submission" date="2016-07" db="EMBL/GenBank/DDBJ databases">
        <title>Pervasive Adenine N6-methylation of Active Genes in Fungi.</title>
        <authorList>
            <consortium name="DOE Joint Genome Institute"/>
            <person name="Mondo S.J."/>
            <person name="Dannebaum R.O."/>
            <person name="Kuo R.C."/>
            <person name="Labutti K."/>
            <person name="Haridas S."/>
            <person name="Kuo A."/>
            <person name="Salamov A."/>
            <person name="Ahrendt S.R."/>
            <person name="Lipzen A."/>
            <person name="Sullivan W."/>
            <person name="Andreopoulos W.B."/>
            <person name="Clum A."/>
            <person name="Lindquist E."/>
            <person name="Daum C."/>
            <person name="Ramamoorthy G.K."/>
            <person name="Gryganskyi A."/>
            <person name="Culley D."/>
            <person name="Magnuson J.K."/>
            <person name="James T.Y."/>
            <person name="O'Malley M.A."/>
            <person name="Stajich J.E."/>
            <person name="Spatafora J.W."/>
            <person name="Visel A."/>
            <person name="Grigoriev I.V."/>
        </authorList>
    </citation>
    <scope>NUCLEOTIDE SEQUENCE [LARGE SCALE GENOMIC DNA]</scope>
    <source>
        <strain evidence="7 8">CBS 115471</strain>
    </source>
</reference>
<dbReference type="InterPro" id="IPR017853">
    <property type="entry name" value="GH"/>
</dbReference>
<dbReference type="STRING" id="1231657.A0A1Y1XWE8"/>
<feature type="chain" id="PRO_5013163915" evidence="5">
    <location>
        <begin position="22"/>
        <end position="532"/>
    </location>
</feature>
<dbReference type="PANTHER" id="PTHR12631:SF10">
    <property type="entry name" value="BETA-XYLOSIDASE-LIKE PROTEIN-RELATED"/>
    <property type="match status" value="1"/>
</dbReference>
<dbReference type="GO" id="GO:0005975">
    <property type="term" value="P:carbohydrate metabolic process"/>
    <property type="evidence" value="ECO:0007669"/>
    <property type="project" value="InterPro"/>
</dbReference>
<dbReference type="InterPro" id="IPR000514">
    <property type="entry name" value="Glyco_hydro_39"/>
</dbReference>
<dbReference type="Gene3D" id="2.60.40.1500">
    <property type="entry name" value="Glycosyl hydrolase domain, family 39"/>
    <property type="match status" value="1"/>
</dbReference>
<dbReference type="Pfam" id="PF01229">
    <property type="entry name" value="Glyco_hydro_39"/>
    <property type="match status" value="1"/>
</dbReference>
<keyword evidence="3" id="KW-0326">Glycosidase</keyword>
<evidence type="ECO:0000259" key="6">
    <source>
        <dbReference type="Pfam" id="PF01229"/>
    </source>
</evidence>
<evidence type="ECO:0000313" key="7">
    <source>
        <dbReference type="EMBL" id="ORX90079.1"/>
    </source>
</evidence>
<accession>A0A1Y1XWE8</accession>
<evidence type="ECO:0000256" key="2">
    <source>
        <dbReference type="ARBA" id="ARBA00022801"/>
    </source>
</evidence>
<dbReference type="SUPFAM" id="SSF51445">
    <property type="entry name" value="(Trans)glycosidases"/>
    <property type="match status" value="1"/>
</dbReference>
<dbReference type="AlphaFoldDB" id="A0A1Y1XWE8"/>
<comment type="caution">
    <text evidence="7">The sequence shown here is derived from an EMBL/GenBank/DDBJ whole genome shotgun (WGS) entry which is preliminary data.</text>
</comment>
<proteinExistence type="inferred from homology"/>
<evidence type="ECO:0000256" key="4">
    <source>
        <dbReference type="PIRSR" id="PIRSR600514-1"/>
    </source>
</evidence>
<evidence type="ECO:0000256" key="3">
    <source>
        <dbReference type="ARBA" id="ARBA00023295"/>
    </source>
</evidence>
<dbReference type="Gene3D" id="3.20.20.80">
    <property type="entry name" value="Glycosidases"/>
    <property type="match status" value="1"/>
</dbReference>
<keyword evidence="2" id="KW-0378">Hydrolase</keyword>
<name>A0A1Y1XWE8_9PLEO</name>
<feature type="signal peptide" evidence="5">
    <location>
        <begin position="1"/>
        <end position="21"/>
    </location>
</feature>
<sequence length="532" mass="59166">MPASRRTASTYLVLLLPHVFAGPVSIKVDVSSVISNFTPFNTFFGFDEPNYAYLSYGEQLLGELGALGPTQTYFRTHNLLTTGNGTPNLKWGSTNAYTEDSNGSPIYNWTIIDRISETYLKNNVKPYLQVGFMPKALATSPEPYNFTFQAVSATEKKKVDSWYWEIWNEPNIPYWNGTTEQFYMLHDYAITSIRRTIPKARVGGPEVAGGPGNDDYLGRFINHTLYGKNALTGEVGTPLDFLSSHAKGQPVWINATEGNPAHLRLGIYAQLKNIDDALGVIASFPEVRDKPIVIGEMDPDGCAACVSPQYGYRNGIMFPSYTAASFARALDLSLKHGVNLRGTLTWAFEYDGHEYFDGFRVLATNGIDKPVLNVHRILAQMVGKRVAARSSGQVPLEDAVKKSINGTQTDVGVLSTYDEQTKKLFIFVWHYHDDDLPKPDADVQLDISRLTGCGERMVLKHYRIDDDHSNAYTKWLRMASPQNLTSAEYAELKAAGQLQMLGKEDKVDIREGKTDVTFTLPIHGTSLLVLEG</sequence>
<keyword evidence="5" id="KW-0732">Signal</keyword>
<comment type="similarity">
    <text evidence="1">Belongs to the glycosyl hydrolase 39 family.</text>
</comment>
<evidence type="ECO:0000256" key="1">
    <source>
        <dbReference type="ARBA" id="ARBA00008875"/>
    </source>
</evidence>
<evidence type="ECO:0000256" key="5">
    <source>
        <dbReference type="SAM" id="SignalP"/>
    </source>
</evidence>
<dbReference type="OrthoDB" id="15153at2759"/>
<dbReference type="EMBL" id="MCFA01000576">
    <property type="protein sequence ID" value="ORX90079.1"/>
    <property type="molecule type" value="Genomic_DNA"/>
</dbReference>
<gene>
    <name evidence="7" type="ORF">BCR34DRAFT_609163</name>
</gene>
<dbReference type="PRINTS" id="PR00745">
    <property type="entry name" value="GLHYDRLASE39"/>
</dbReference>
<organism evidence="7 8">
    <name type="scientific">Clohesyomyces aquaticus</name>
    <dbReference type="NCBI Taxonomy" id="1231657"/>
    <lineage>
        <taxon>Eukaryota</taxon>
        <taxon>Fungi</taxon>
        <taxon>Dikarya</taxon>
        <taxon>Ascomycota</taxon>
        <taxon>Pezizomycotina</taxon>
        <taxon>Dothideomycetes</taxon>
        <taxon>Pleosporomycetidae</taxon>
        <taxon>Pleosporales</taxon>
        <taxon>Lindgomycetaceae</taxon>
        <taxon>Clohesyomyces</taxon>
    </lineage>
</organism>
<dbReference type="InterPro" id="IPR049166">
    <property type="entry name" value="GH39_cat"/>
</dbReference>